<dbReference type="Proteomes" id="UP000327439">
    <property type="component" value="Chromosome A05"/>
</dbReference>
<dbReference type="EMBL" id="CM018206">
    <property type="protein sequence ID" value="KAB2084217.1"/>
    <property type="molecule type" value="Genomic_DNA"/>
</dbReference>
<keyword evidence="2" id="KW-1185">Reference proteome</keyword>
<sequence length="50" mass="5621">MFSCTSNFIFNSSPTWCFASSRALYLNYFILASWAICRSSQSSVVQVVEA</sequence>
<gene>
    <name evidence="1" type="ORF">ES319_A05G320500v1</name>
</gene>
<organism evidence="1 2">
    <name type="scientific">Gossypium barbadense</name>
    <name type="common">Sea Island cotton</name>
    <name type="synonym">Hibiscus barbadensis</name>
    <dbReference type="NCBI Taxonomy" id="3634"/>
    <lineage>
        <taxon>Eukaryota</taxon>
        <taxon>Viridiplantae</taxon>
        <taxon>Streptophyta</taxon>
        <taxon>Embryophyta</taxon>
        <taxon>Tracheophyta</taxon>
        <taxon>Spermatophyta</taxon>
        <taxon>Magnoliopsida</taxon>
        <taxon>eudicotyledons</taxon>
        <taxon>Gunneridae</taxon>
        <taxon>Pentapetalae</taxon>
        <taxon>rosids</taxon>
        <taxon>malvids</taxon>
        <taxon>Malvales</taxon>
        <taxon>Malvaceae</taxon>
        <taxon>Malvoideae</taxon>
        <taxon>Gossypium</taxon>
    </lineage>
</organism>
<accession>A0A5J5VYI4</accession>
<dbReference type="AlphaFoldDB" id="A0A5J5VYI4"/>
<proteinExistence type="predicted"/>
<evidence type="ECO:0000313" key="2">
    <source>
        <dbReference type="Proteomes" id="UP000327439"/>
    </source>
</evidence>
<evidence type="ECO:0000313" key="1">
    <source>
        <dbReference type="EMBL" id="KAB2084217.1"/>
    </source>
</evidence>
<protein>
    <submittedName>
        <fullName evidence="1">Uncharacterized protein</fullName>
    </submittedName>
</protein>
<reference evidence="2" key="1">
    <citation type="journal article" date="2020" name="Nat. Genet.">
        <title>Genomic diversifications of five Gossypium allopolyploid species and their impact on cotton improvement.</title>
        <authorList>
            <person name="Chen Z.J."/>
            <person name="Sreedasyam A."/>
            <person name="Ando A."/>
            <person name="Song Q."/>
            <person name="De Santiago L.M."/>
            <person name="Hulse-Kemp A.M."/>
            <person name="Ding M."/>
            <person name="Ye W."/>
            <person name="Kirkbride R.C."/>
            <person name="Jenkins J."/>
            <person name="Plott C."/>
            <person name="Lovell J."/>
            <person name="Lin Y.M."/>
            <person name="Vaughn R."/>
            <person name="Liu B."/>
            <person name="Simpson S."/>
            <person name="Scheffler B.E."/>
            <person name="Wen L."/>
            <person name="Saski C.A."/>
            <person name="Grover C.E."/>
            <person name="Hu G."/>
            <person name="Conover J.L."/>
            <person name="Carlson J.W."/>
            <person name="Shu S."/>
            <person name="Boston L.B."/>
            <person name="Williams M."/>
            <person name="Peterson D.G."/>
            <person name="McGee K."/>
            <person name="Jones D.C."/>
            <person name="Wendel J.F."/>
            <person name="Stelly D.M."/>
            <person name="Grimwood J."/>
            <person name="Schmutz J."/>
        </authorList>
    </citation>
    <scope>NUCLEOTIDE SEQUENCE [LARGE SCALE GENOMIC DNA]</scope>
    <source>
        <strain evidence="2">cv. 3-79</strain>
    </source>
</reference>
<name>A0A5J5VYI4_GOSBA</name>